<keyword evidence="1" id="KW-1133">Transmembrane helix</keyword>
<feature type="transmembrane region" description="Helical" evidence="1">
    <location>
        <begin position="9"/>
        <end position="30"/>
    </location>
</feature>
<keyword evidence="4" id="KW-1185">Reference proteome</keyword>
<dbReference type="OrthoDB" id="5771872at2759"/>
<organism evidence="3 4">
    <name type="scientific">Caenorhabditis nigoni</name>
    <dbReference type="NCBI Taxonomy" id="1611254"/>
    <lineage>
        <taxon>Eukaryota</taxon>
        <taxon>Metazoa</taxon>
        <taxon>Ecdysozoa</taxon>
        <taxon>Nematoda</taxon>
        <taxon>Chromadorea</taxon>
        <taxon>Rhabditida</taxon>
        <taxon>Rhabditina</taxon>
        <taxon>Rhabditomorpha</taxon>
        <taxon>Rhabditoidea</taxon>
        <taxon>Rhabditidae</taxon>
        <taxon>Peloderinae</taxon>
        <taxon>Caenorhabditis</taxon>
    </lineage>
</organism>
<comment type="caution">
    <text evidence="3">The sequence shown here is derived from an EMBL/GenBank/DDBJ whole genome shotgun (WGS) entry which is preliminary data.</text>
</comment>
<dbReference type="PANTHER" id="PTHR37429:SF4">
    <property type="entry name" value="DUF19 DOMAIN-CONTAINING PROTEIN"/>
    <property type="match status" value="1"/>
</dbReference>
<dbReference type="InterPro" id="IPR002542">
    <property type="entry name" value="T20D4.11-like_dom"/>
</dbReference>
<sequence length="223" mass="25802">MACGCAVQLFCWVCLLFTVMLFIGFIHVVWEATISKSDFCSRAQLLTGVECAKKTRRLEDALMAINQTTRFLRPPSEYQKVVDLCENAQNCFTKITCEDGHDFVADVMDNFPACEFYKFYTTEFSQCAERLLSQTSNITCLDTLFNAKQTIRFNRCKQWLDIQPCIYDAIYEECNFDGNSTDLVTRYSETARDFYRSMYCEPKPERINTIDIEYEIIGLVGQS</sequence>
<protein>
    <recommendedName>
        <fullName evidence="2">T20D4.11-like domain-containing protein</fullName>
    </recommendedName>
</protein>
<evidence type="ECO:0000313" key="3">
    <source>
        <dbReference type="EMBL" id="PIC27974.1"/>
    </source>
</evidence>
<accession>A0A2G5TKZ9</accession>
<keyword evidence="1" id="KW-0472">Membrane</keyword>
<gene>
    <name evidence="3" type="primary">Cni-F59E11.6</name>
    <name evidence="3" type="synonym">Cnig_chr_V.g20050</name>
    <name evidence="3" type="ORF">B9Z55_020050</name>
</gene>
<evidence type="ECO:0000313" key="4">
    <source>
        <dbReference type="Proteomes" id="UP000230233"/>
    </source>
</evidence>
<feature type="domain" description="T20D4.11-like" evidence="2">
    <location>
        <begin position="40"/>
        <end position="175"/>
    </location>
</feature>
<dbReference type="EMBL" id="PDUG01000005">
    <property type="protein sequence ID" value="PIC27974.1"/>
    <property type="molecule type" value="Genomic_DNA"/>
</dbReference>
<dbReference type="Pfam" id="PF01579">
    <property type="entry name" value="DUF19"/>
    <property type="match status" value="1"/>
</dbReference>
<dbReference type="AlphaFoldDB" id="A0A2G5TKZ9"/>
<dbReference type="PANTHER" id="PTHR37429">
    <property type="entry name" value="PROTEIN CBG19148-RELATED"/>
    <property type="match status" value="1"/>
</dbReference>
<evidence type="ECO:0000259" key="2">
    <source>
        <dbReference type="Pfam" id="PF01579"/>
    </source>
</evidence>
<keyword evidence="1" id="KW-0812">Transmembrane</keyword>
<proteinExistence type="predicted"/>
<name>A0A2G5TKZ9_9PELO</name>
<evidence type="ECO:0000256" key="1">
    <source>
        <dbReference type="SAM" id="Phobius"/>
    </source>
</evidence>
<reference evidence="4" key="1">
    <citation type="submission" date="2017-10" db="EMBL/GenBank/DDBJ databases">
        <title>Rapid genome shrinkage in a self-fertile nematode reveals novel sperm competition proteins.</title>
        <authorList>
            <person name="Yin D."/>
            <person name="Schwarz E.M."/>
            <person name="Thomas C.G."/>
            <person name="Felde R.L."/>
            <person name="Korf I.F."/>
            <person name="Cutter A.D."/>
            <person name="Schartner C.M."/>
            <person name="Ralston E.J."/>
            <person name="Meyer B.J."/>
            <person name="Haag E.S."/>
        </authorList>
    </citation>
    <scope>NUCLEOTIDE SEQUENCE [LARGE SCALE GENOMIC DNA]</scope>
    <source>
        <strain evidence="4">JU1422</strain>
    </source>
</reference>
<dbReference type="Proteomes" id="UP000230233">
    <property type="component" value="Chromosome V"/>
</dbReference>